<dbReference type="AlphaFoldDB" id="A0A2J0L1A1"/>
<evidence type="ECO:0000256" key="1">
    <source>
        <dbReference type="PIRSR" id="PIRSR038925-1"/>
    </source>
</evidence>
<dbReference type="GO" id="GO:0005524">
    <property type="term" value="F:ATP binding"/>
    <property type="evidence" value="ECO:0007669"/>
    <property type="project" value="UniProtKB-KW"/>
</dbReference>
<dbReference type="Pfam" id="PF02661">
    <property type="entry name" value="Fic"/>
    <property type="match status" value="1"/>
</dbReference>
<dbReference type="Proteomes" id="UP000230052">
    <property type="component" value="Unassembled WGS sequence"/>
</dbReference>
<evidence type="ECO:0000256" key="3">
    <source>
        <dbReference type="PIRSR" id="PIRSR640198-2"/>
    </source>
</evidence>
<dbReference type="PIRSF" id="PIRSF038925">
    <property type="entry name" value="AMP-prot_trans"/>
    <property type="match status" value="1"/>
</dbReference>
<dbReference type="InterPro" id="IPR040198">
    <property type="entry name" value="Fido_containing"/>
</dbReference>
<gene>
    <name evidence="5" type="ORF">COS99_06785</name>
</gene>
<evidence type="ECO:0000256" key="2">
    <source>
        <dbReference type="PIRSR" id="PIRSR640198-1"/>
    </source>
</evidence>
<dbReference type="EMBL" id="PEWV01000071">
    <property type="protein sequence ID" value="PIU41036.1"/>
    <property type="molecule type" value="Genomic_DNA"/>
</dbReference>
<name>A0A2J0L1A1_9BACT</name>
<reference evidence="5 6" key="1">
    <citation type="submission" date="2017-09" db="EMBL/GenBank/DDBJ databases">
        <title>Depth-based differentiation of microbial function through sediment-hosted aquifers and enrichment of novel symbionts in the deep terrestrial subsurface.</title>
        <authorList>
            <person name="Probst A.J."/>
            <person name="Ladd B."/>
            <person name="Jarett J.K."/>
            <person name="Geller-Mcgrath D.E."/>
            <person name="Sieber C.M."/>
            <person name="Emerson J.B."/>
            <person name="Anantharaman K."/>
            <person name="Thomas B.C."/>
            <person name="Malmstrom R."/>
            <person name="Stieglmeier M."/>
            <person name="Klingl A."/>
            <person name="Woyke T."/>
            <person name="Ryan C.M."/>
            <person name="Banfield J.F."/>
        </authorList>
    </citation>
    <scope>NUCLEOTIDE SEQUENCE [LARGE SCALE GENOMIC DNA]</scope>
    <source>
        <strain evidence="5">CG07_land_8_20_14_0_80_42_15</strain>
    </source>
</reference>
<feature type="binding site" evidence="1">
    <location>
        <position position="209"/>
    </location>
    <ligand>
        <name>ATP</name>
        <dbReference type="ChEBI" id="CHEBI:30616"/>
    </ligand>
</feature>
<feature type="binding site" evidence="3">
    <location>
        <begin position="213"/>
        <end position="220"/>
    </location>
    <ligand>
        <name>ATP</name>
        <dbReference type="ChEBI" id="CHEBI:30616"/>
    </ligand>
</feature>
<keyword evidence="1" id="KW-0547">Nucleotide-binding</keyword>
<feature type="domain" description="Fido" evidence="4">
    <location>
        <begin position="123"/>
        <end position="272"/>
    </location>
</feature>
<evidence type="ECO:0000313" key="5">
    <source>
        <dbReference type="EMBL" id="PIU41036.1"/>
    </source>
</evidence>
<comment type="caution">
    <text evidence="5">The sequence shown here is derived from an EMBL/GenBank/DDBJ whole genome shotgun (WGS) entry which is preliminary data.</text>
</comment>
<evidence type="ECO:0000259" key="4">
    <source>
        <dbReference type="PROSITE" id="PS51459"/>
    </source>
</evidence>
<dbReference type="InterPro" id="IPR026287">
    <property type="entry name" value="SoFic-like"/>
</dbReference>
<keyword evidence="1" id="KW-0067">ATP-binding</keyword>
<proteinExistence type="predicted"/>
<feature type="active site" evidence="2">
    <location>
        <position position="209"/>
    </location>
</feature>
<dbReference type="InterPro" id="IPR025758">
    <property type="entry name" value="Fic/DOC_N"/>
</dbReference>
<feature type="binding site" evidence="1">
    <location>
        <position position="77"/>
    </location>
    <ligand>
        <name>ATP</name>
        <dbReference type="ChEBI" id="CHEBI:30616"/>
    </ligand>
</feature>
<dbReference type="Pfam" id="PF13784">
    <property type="entry name" value="Fic_N"/>
    <property type="match status" value="1"/>
</dbReference>
<dbReference type="InterPro" id="IPR003812">
    <property type="entry name" value="Fido"/>
</dbReference>
<feature type="binding site" evidence="1">
    <location>
        <position position="251"/>
    </location>
    <ligand>
        <name>ATP</name>
        <dbReference type="ChEBI" id="CHEBI:30616"/>
    </ligand>
</feature>
<sequence length="376" mass="43117">MVTIGKYIQQKAGYKAFIPEKFPPLELSLNEPKIVKLLANANLQLGKLDGLTKLLPDIDFFIFMYINKEAAYSSQVEGTRANLTDALQAGVERTPGLPKDVDDILHYIKAMNEGLNRLDKLPLSLRLIKEVHATLLTKARSSTNPHPGEFRKSQNWIMGTNPADARFVPPPPEYVMKAMGDLEKFFYSHEDLPILIKAGLIHSQFETIHPFLDGNGRTGRLLITFYLCQQKILERPVLYLSEHFKKHRDLYFSMLDEYRKGNIISWLDFFLKGIVRVAEEATQTSNKVIELREKDLHKISELGRASKNAIVLLKNLYKIPIINVRKIEEVADLSREAANQLVDRFVKLGILALKDKGKKYGRLFVYKDYLNLFEEK</sequence>
<dbReference type="PANTHER" id="PTHR13504:SF38">
    <property type="entry name" value="FIDO DOMAIN-CONTAINING PROTEIN"/>
    <property type="match status" value="1"/>
</dbReference>
<feature type="binding site" evidence="1">
    <location>
        <begin position="214"/>
        <end position="220"/>
    </location>
    <ligand>
        <name>ATP</name>
        <dbReference type="ChEBI" id="CHEBI:30616"/>
    </ligand>
</feature>
<dbReference type="PROSITE" id="PS51459">
    <property type="entry name" value="FIDO"/>
    <property type="match status" value="1"/>
</dbReference>
<dbReference type="Gene3D" id="1.10.3290.10">
    <property type="entry name" value="Fido-like domain"/>
    <property type="match status" value="1"/>
</dbReference>
<organism evidence="5 6">
    <name type="scientific">Candidatus Aquitaenariimonas noxiae</name>
    <dbReference type="NCBI Taxonomy" id="1974741"/>
    <lineage>
        <taxon>Bacteria</taxon>
        <taxon>Pseudomonadati</taxon>
        <taxon>Candidatus Omnitrophota</taxon>
        <taxon>Candidatus Aquitaenariimonas</taxon>
    </lineage>
</organism>
<accession>A0A2J0L1A1</accession>
<dbReference type="InterPro" id="IPR036597">
    <property type="entry name" value="Fido-like_dom_sf"/>
</dbReference>
<dbReference type="PANTHER" id="PTHR13504">
    <property type="entry name" value="FIDO DOMAIN-CONTAINING PROTEIN DDB_G0283145"/>
    <property type="match status" value="1"/>
</dbReference>
<protein>
    <submittedName>
        <fullName evidence="5">Cell filamentation protein Fic</fullName>
    </submittedName>
</protein>
<evidence type="ECO:0000313" key="6">
    <source>
        <dbReference type="Proteomes" id="UP000230052"/>
    </source>
</evidence>
<dbReference type="SUPFAM" id="SSF140931">
    <property type="entry name" value="Fic-like"/>
    <property type="match status" value="1"/>
</dbReference>